<dbReference type="Pfam" id="PF02518">
    <property type="entry name" value="HATPase_c"/>
    <property type="match status" value="1"/>
</dbReference>
<accession>A0A9Y2MZA7</accession>
<keyword evidence="6" id="KW-0547">Nucleotide-binding</keyword>
<feature type="transmembrane region" description="Helical" evidence="4">
    <location>
        <begin position="105"/>
        <end position="127"/>
    </location>
</feature>
<protein>
    <submittedName>
        <fullName evidence="6">ATP-binding protein</fullName>
    </submittedName>
</protein>
<dbReference type="AlphaFoldDB" id="A0A9Y2MZA7"/>
<evidence type="ECO:0000256" key="3">
    <source>
        <dbReference type="ARBA" id="ARBA00023012"/>
    </source>
</evidence>
<keyword evidence="7" id="KW-1185">Reference proteome</keyword>
<dbReference type="Proteomes" id="UP001236014">
    <property type="component" value="Chromosome"/>
</dbReference>
<gene>
    <name evidence="6" type="ORF">QRX50_08245</name>
</gene>
<feature type="transmembrane region" description="Helical" evidence="4">
    <location>
        <begin position="136"/>
        <end position="155"/>
    </location>
</feature>
<dbReference type="InterPro" id="IPR036890">
    <property type="entry name" value="HATPase_C_sf"/>
</dbReference>
<evidence type="ECO:0000313" key="6">
    <source>
        <dbReference type="EMBL" id="WIX80742.1"/>
    </source>
</evidence>
<evidence type="ECO:0000313" key="7">
    <source>
        <dbReference type="Proteomes" id="UP001236014"/>
    </source>
</evidence>
<feature type="domain" description="Histidine kinase/HSP90-like ATPase" evidence="5">
    <location>
        <begin position="357"/>
        <end position="445"/>
    </location>
</feature>
<feature type="transmembrane region" description="Helical" evidence="4">
    <location>
        <begin position="175"/>
        <end position="199"/>
    </location>
</feature>
<evidence type="ECO:0000256" key="1">
    <source>
        <dbReference type="ARBA" id="ARBA00022679"/>
    </source>
</evidence>
<dbReference type="KEGG" id="acab:QRX50_08245"/>
<name>A0A9Y2MZA7_9PSEU</name>
<dbReference type="PANTHER" id="PTHR24421">
    <property type="entry name" value="NITRATE/NITRITE SENSOR PROTEIN NARX-RELATED"/>
    <property type="match status" value="1"/>
</dbReference>
<dbReference type="InterPro" id="IPR003594">
    <property type="entry name" value="HATPase_dom"/>
</dbReference>
<dbReference type="GO" id="GO:0000160">
    <property type="term" value="P:phosphorelay signal transduction system"/>
    <property type="evidence" value="ECO:0007669"/>
    <property type="project" value="UniProtKB-KW"/>
</dbReference>
<keyword evidence="4" id="KW-1133">Transmembrane helix</keyword>
<keyword evidence="4" id="KW-0472">Membrane</keyword>
<keyword evidence="6" id="KW-0067">ATP-binding</keyword>
<dbReference type="InterPro" id="IPR050482">
    <property type="entry name" value="Sensor_HK_TwoCompSys"/>
</dbReference>
<dbReference type="RefSeq" id="WP_285971362.1">
    <property type="nucleotide sequence ID" value="NZ_CP127294.1"/>
</dbReference>
<feature type="transmembrane region" description="Helical" evidence="4">
    <location>
        <begin position="76"/>
        <end position="99"/>
    </location>
</feature>
<dbReference type="Gene3D" id="3.30.565.10">
    <property type="entry name" value="Histidine kinase-like ATPase, C-terminal domain"/>
    <property type="match status" value="1"/>
</dbReference>
<keyword evidence="1" id="KW-0808">Transferase</keyword>
<evidence type="ECO:0000256" key="2">
    <source>
        <dbReference type="ARBA" id="ARBA00022777"/>
    </source>
</evidence>
<dbReference type="GO" id="GO:0005524">
    <property type="term" value="F:ATP binding"/>
    <property type="evidence" value="ECO:0007669"/>
    <property type="project" value="UniProtKB-KW"/>
</dbReference>
<organism evidence="6 7">
    <name type="scientific">Amycolatopsis carbonis</name>
    <dbReference type="NCBI Taxonomy" id="715471"/>
    <lineage>
        <taxon>Bacteria</taxon>
        <taxon>Bacillati</taxon>
        <taxon>Actinomycetota</taxon>
        <taxon>Actinomycetes</taxon>
        <taxon>Pseudonocardiales</taxon>
        <taxon>Pseudonocardiaceae</taxon>
        <taxon>Amycolatopsis</taxon>
    </lineage>
</organism>
<evidence type="ECO:0000256" key="4">
    <source>
        <dbReference type="SAM" id="Phobius"/>
    </source>
</evidence>
<sequence length="446" mass="47315">MTAQATEDKDGRPPRTSSFLVTLLKRGTPALATATTGLTDEIADPTPLRAFKRISRMAGAVDARYNDGLLLRAARYVVLVPLAYRIVAVPGAFGAFVSAHGSTGVVPVALVALCSMAMSAFGIFWMLRKSPFRPDLAARLLVADLIVTVGFQLVIGLAEPTAVFHDALGVADKHLLGDIALLTLAIGIPSGLALAALSLPARLLSDFLNSGSANFAQAWSLYPTMFGVLFTGIGALILLGLGTRLALAYGIRNGRLAERAQQHRMLHDTVLQTLEAISLGGTGESGDRLVEVQRLARAQAMELRQTIETAAAQREEEASRPLGEKLAALAAEMARDGLRAQLVIAELDEDTLSEVRQIALRDAVRESLRNTMKHSGTDKVVVRVEERDGGIAVITRDHGQGFSPDARPAGFGISQSINARLGEVGGTALVESTPGSGTRVTLWVPF</sequence>
<reference evidence="6 7" key="1">
    <citation type="submission" date="2023-06" db="EMBL/GenBank/DDBJ databases">
        <authorList>
            <person name="Oyuntsetseg B."/>
            <person name="Kim S.B."/>
        </authorList>
    </citation>
    <scope>NUCLEOTIDE SEQUENCE [LARGE SCALE GENOMIC DNA]</scope>
    <source>
        <strain evidence="6 7">2-15</strain>
    </source>
</reference>
<keyword evidence="3" id="KW-0902">Two-component regulatory system</keyword>
<keyword evidence="4" id="KW-0812">Transmembrane</keyword>
<keyword evidence="2" id="KW-0418">Kinase</keyword>
<dbReference type="CDD" id="cd16917">
    <property type="entry name" value="HATPase_UhpB-NarQ-NarX-like"/>
    <property type="match status" value="1"/>
</dbReference>
<proteinExistence type="predicted"/>
<dbReference type="EMBL" id="CP127294">
    <property type="protein sequence ID" value="WIX80742.1"/>
    <property type="molecule type" value="Genomic_DNA"/>
</dbReference>
<evidence type="ECO:0000259" key="5">
    <source>
        <dbReference type="Pfam" id="PF02518"/>
    </source>
</evidence>
<dbReference type="SUPFAM" id="SSF55874">
    <property type="entry name" value="ATPase domain of HSP90 chaperone/DNA topoisomerase II/histidine kinase"/>
    <property type="match status" value="1"/>
</dbReference>
<dbReference type="GO" id="GO:0016301">
    <property type="term" value="F:kinase activity"/>
    <property type="evidence" value="ECO:0007669"/>
    <property type="project" value="UniProtKB-KW"/>
</dbReference>
<feature type="transmembrane region" description="Helical" evidence="4">
    <location>
        <begin position="220"/>
        <end position="242"/>
    </location>
</feature>